<dbReference type="EMBL" id="LAVV01002588">
    <property type="protein sequence ID" value="KNZ62704.1"/>
    <property type="molecule type" value="Genomic_DNA"/>
</dbReference>
<dbReference type="VEuPathDB" id="FungiDB:VP01_1232g1"/>
<accession>A0A0L6VPR3</accession>
<gene>
    <name evidence="3" type="ORF">VP01_1232g1</name>
</gene>
<proteinExistence type="predicted"/>
<reference evidence="3 4" key="1">
    <citation type="submission" date="2015-08" db="EMBL/GenBank/DDBJ databases">
        <title>Next Generation Sequencing and Analysis of the Genome of Puccinia sorghi L Schw, the Causal Agent of Maize Common Rust.</title>
        <authorList>
            <person name="Rochi L."/>
            <person name="Burguener G."/>
            <person name="Darino M."/>
            <person name="Turjanski A."/>
            <person name="Kreff E."/>
            <person name="Dieguez M.J."/>
            <person name="Sacco F."/>
        </authorList>
    </citation>
    <scope>NUCLEOTIDE SEQUENCE [LARGE SCALE GENOMIC DNA]</scope>
    <source>
        <strain evidence="3 4">RO10H11247</strain>
    </source>
</reference>
<feature type="compositionally biased region" description="Basic and acidic residues" evidence="1">
    <location>
        <begin position="347"/>
        <end position="358"/>
    </location>
</feature>
<keyword evidence="4" id="KW-1185">Reference proteome</keyword>
<evidence type="ECO:0000256" key="1">
    <source>
        <dbReference type="SAM" id="MobiDB-lite"/>
    </source>
</evidence>
<evidence type="ECO:0000256" key="2">
    <source>
        <dbReference type="SAM" id="Phobius"/>
    </source>
</evidence>
<evidence type="ECO:0000313" key="3">
    <source>
        <dbReference type="EMBL" id="KNZ62704.1"/>
    </source>
</evidence>
<keyword evidence="2" id="KW-0472">Membrane</keyword>
<feature type="transmembrane region" description="Helical" evidence="2">
    <location>
        <begin position="991"/>
        <end position="1009"/>
    </location>
</feature>
<name>A0A0L6VPR3_9BASI</name>
<sequence length="1018" mass="116115">MRTYCVSNITNPQLETRQLLHKSISSLMGPKRLLVKKKLILKMWKCSTIGYNCELYSIVMNNNWSHTPFKMQMKIKQTKANQGENFGLNNTAPLVSLAQQHCLRCNFVFHKQLTISWGIDPGKMCDRASSPNTIPGKQLVRFIPELTGLPVATPTDHSDMLQEPQLTEINHSLHRPARYSPATYYVLMDGFFDSSTINKQQTSAIGLQDRLSQAIHNLFSPLFLQSFSINLSPQHSPQAQNLSLTIKRQTYILVLHNMCDQEISTLSSCNSYIVFNVKPLITFLILADVCNAILLCKLGLPLAQDPRDQCIQHPATIHNMPENPLLDSMIPPTPTPDAAGSSPRKNVKPECDPKDQSKRNIGVALTPSQPNQVVQRDPTDLYLHTCDTLETDVDMCFWVWKYTCFMRLAPLRKSMWGFFTFLITTQPELDFHNTFYMSTFGCQKCDIYLFHEYILMIIPHAYMHVVLFSIWNTFSITHLYRKSLGFLMCAIYVRLRVLCDLASLSHVLSVRIVGSAGLSDRAQRCIDSAVLQCLQKYDMIRSPCCVILCILPNQNSVWFTSLGVLFLISKRHSCVHRPPSAAFLHSTTCTCHSVGCSRCMQIWCWFCCIRFDRTSPYYYTLICIYTAPPAPRLSPFDLCADSTYTSHKRCSKLNIKIRINPKNQTRRTHVSNRSLLDYFLLLPSFDSSLSSSRLSQEKKEKNPRKKKQNPIYKIQTVPQVSFISSQLFLSPANDLEEVFPTNHFSHLCAPYPTYLLYIFYRPIGFLSTIHRSPYRSLEATFTRPLQYTHLSRFLNLFASHNLIRTLKTKTKNQYPSPSLPLPQLTAASHSNSSPQALLNTLPRKRSFLSRYALAPFHLTVSIVGLVLVVWLPQCKSMMMTTFPLGYTRWVPSFCSALNTPPFQLTLAREIVRTWLASPGPHDSLTTNLDTWALLHLIKSTLKAPWLALHPIQLAALPKATNPPRPIRISQTFLFRNNIKSIFTCNLRCSNLVLSISFLLFSLLLIFSTFPRTFDLIAI</sequence>
<dbReference type="AlphaFoldDB" id="A0A0L6VPR3"/>
<keyword evidence="2" id="KW-0812">Transmembrane</keyword>
<feature type="transmembrane region" description="Helical" evidence="2">
    <location>
        <begin position="851"/>
        <end position="871"/>
    </location>
</feature>
<protein>
    <submittedName>
        <fullName evidence="3">Uncharacterized protein</fullName>
    </submittedName>
</protein>
<evidence type="ECO:0000313" key="4">
    <source>
        <dbReference type="Proteomes" id="UP000037035"/>
    </source>
</evidence>
<comment type="caution">
    <text evidence="3">The sequence shown here is derived from an EMBL/GenBank/DDBJ whole genome shotgun (WGS) entry which is preliminary data.</text>
</comment>
<keyword evidence="2" id="KW-1133">Transmembrane helix</keyword>
<organism evidence="3 4">
    <name type="scientific">Puccinia sorghi</name>
    <dbReference type="NCBI Taxonomy" id="27349"/>
    <lineage>
        <taxon>Eukaryota</taxon>
        <taxon>Fungi</taxon>
        <taxon>Dikarya</taxon>
        <taxon>Basidiomycota</taxon>
        <taxon>Pucciniomycotina</taxon>
        <taxon>Pucciniomycetes</taxon>
        <taxon>Pucciniales</taxon>
        <taxon>Pucciniaceae</taxon>
        <taxon>Puccinia</taxon>
    </lineage>
</organism>
<feature type="region of interest" description="Disordered" evidence="1">
    <location>
        <begin position="326"/>
        <end position="362"/>
    </location>
</feature>
<dbReference type="Proteomes" id="UP000037035">
    <property type="component" value="Unassembled WGS sequence"/>
</dbReference>